<reference evidence="2" key="1">
    <citation type="journal article" date="2022" name="Nat. Commun.">
        <title>Chromosome evolution and the genetic basis of agronomically important traits in greater yam.</title>
        <authorList>
            <person name="Bredeson J.V."/>
            <person name="Lyons J.B."/>
            <person name="Oniyinde I.O."/>
            <person name="Okereke N.R."/>
            <person name="Kolade O."/>
            <person name="Nnabue I."/>
            <person name="Nwadili C.O."/>
            <person name="Hribova E."/>
            <person name="Parker M."/>
            <person name="Nwogha J."/>
            <person name="Shu S."/>
            <person name="Carlson J."/>
            <person name="Kariba R."/>
            <person name="Muthemba S."/>
            <person name="Knop K."/>
            <person name="Barton G.J."/>
            <person name="Sherwood A.V."/>
            <person name="Lopez-Montes A."/>
            <person name="Asiedu R."/>
            <person name="Jamnadass R."/>
            <person name="Muchugi A."/>
            <person name="Goodstein D."/>
            <person name="Egesi C.N."/>
            <person name="Featherston J."/>
            <person name="Asfaw A."/>
            <person name="Simpson G.G."/>
            <person name="Dolezel J."/>
            <person name="Hendre P.S."/>
            <person name="Van Deynze A."/>
            <person name="Kumar P.L."/>
            <person name="Obidiegwu J.E."/>
            <person name="Bhattacharjee R."/>
            <person name="Rokhsar D.S."/>
        </authorList>
    </citation>
    <scope>NUCLEOTIDE SEQUENCE [LARGE SCALE GENOMIC DNA]</scope>
    <source>
        <strain evidence="2">cv. TDa95/00328</strain>
    </source>
</reference>
<evidence type="ECO:0000313" key="2">
    <source>
        <dbReference type="Proteomes" id="UP000827976"/>
    </source>
</evidence>
<gene>
    <name evidence="1" type="ORF">IHE45_04G100200</name>
</gene>
<evidence type="ECO:0000313" key="1">
    <source>
        <dbReference type="EMBL" id="KAH7686356.1"/>
    </source>
</evidence>
<protein>
    <submittedName>
        <fullName evidence="1">B3 DNA binding domain-containing protein</fullName>
    </submittedName>
</protein>
<organism evidence="1 2">
    <name type="scientific">Dioscorea alata</name>
    <name type="common">Purple yam</name>
    <dbReference type="NCBI Taxonomy" id="55571"/>
    <lineage>
        <taxon>Eukaryota</taxon>
        <taxon>Viridiplantae</taxon>
        <taxon>Streptophyta</taxon>
        <taxon>Embryophyta</taxon>
        <taxon>Tracheophyta</taxon>
        <taxon>Spermatophyta</taxon>
        <taxon>Magnoliopsida</taxon>
        <taxon>Liliopsida</taxon>
        <taxon>Dioscoreales</taxon>
        <taxon>Dioscoreaceae</taxon>
        <taxon>Dioscorea</taxon>
    </lineage>
</organism>
<dbReference type="EMBL" id="CM037014">
    <property type="protein sequence ID" value="KAH7686356.1"/>
    <property type="molecule type" value="Genomic_DNA"/>
</dbReference>
<proteinExistence type="predicted"/>
<comment type="caution">
    <text evidence="1">The sequence shown here is derived from an EMBL/GenBank/DDBJ whole genome shotgun (WGS) entry which is preliminary data.</text>
</comment>
<accession>A0ACB7WF72</accession>
<keyword evidence="2" id="KW-1185">Reference proteome</keyword>
<dbReference type="Proteomes" id="UP000827976">
    <property type="component" value="Chromosome 4"/>
</dbReference>
<sequence>MERNPHFFKVLLGDFSQRLGIPVEFLKHISTATSESVTLQGPSGRCWNAELNKSSKGTFLCGGWADFAEDHALREYEFLVFRYDGDFCFTVKIFGVNACEREDLFKVIQRKRRKLCEIKDKSRRHVESSLDVGCVLSSQAIKKEVQSDHVSVLVPDADGGKYLNCSLCLACFFDKIRHTMIKFGNCLEHSETLKDVEIKSECDYLPIKIIPSPKKVYKRSCCCKRQLVIHEERSQAHEAANFFTSKFPFTTVKLCRYHISKPFVMRLPRAFSHAHLPRNKSVLILKDPNMKSWEVTHIPREVDLDRLSGGWPAFCHGNDLKLGDFCVFELVKPLQLKVHIFR</sequence>
<name>A0ACB7WF72_DIOAL</name>